<evidence type="ECO:0000256" key="1">
    <source>
        <dbReference type="SAM" id="Coils"/>
    </source>
</evidence>
<dbReference type="NCBIfam" id="TIGR02680">
    <property type="entry name" value="TIGR02680 family protein"/>
    <property type="match status" value="1"/>
</dbReference>
<evidence type="ECO:0000256" key="2">
    <source>
        <dbReference type="SAM" id="MobiDB-lite"/>
    </source>
</evidence>
<dbReference type="Proteomes" id="UP001139971">
    <property type="component" value="Unassembled WGS sequence"/>
</dbReference>
<feature type="region of interest" description="Disordered" evidence="2">
    <location>
        <begin position="297"/>
        <end position="322"/>
    </location>
</feature>
<organism evidence="3 4">
    <name type="scientific">Tahibacter soli</name>
    <dbReference type="NCBI Taxonomy" id="2983605"/>
    <lineage>
        <taxon>Bacteria</taxon>
        <taxon>Pseudomonadati</taxon>
        <taxon>Pseudomonadota</taxon>
        <taxon>Gammaproteobacteria</taxon>
        <taxon>Lysobacterales</taxon>
        <taxon>Rhodanobacteraceae</taxon>
        <taxon>Tahibacter</taxon>
    </lineage>
</organism>
<sequence>MMQTPASGALRPPRLPQPSTARWQPLRIGLVELFRYDSEEFWFHEGRLLLRGNNGTGKSKVLSLTLPFLLDANLRPSRIEPDGDAGKRMAWNLLLGTYDRRIGYAWIEFGRRDEDGTTHFMTLGAGLSAAAARPHVDSWFFILDGEPAARIGEDFWLLTSQRSVLTRERLREAIEGRGQVFDKAEAYRRAVDERLFRLGKRYGALMDTLIQLRQPQLSKKPDETGLSNALSEALPPMEQRLLGDVAEALNHLEEERRELDELKQLAKAVGRFDERYRIYAGTLTRRQVRELRQAQTTFDNASRQRAEAQAHRSSTQDAKDAATDAREAAEARVIHLRDEQHALLSDPAMTDAKRLDDEKENAAKWQREAEAATRRREAAARRRDDEVAETARATQEAVETQTRLAGARSEGAVHAGAAEISTGWATHPLVALAPLELVDLAPADIDAAQTELLSLVADRQGDVETLRRRHREVDQARDALLLQRQSYDEKRAVLDDTAERRRDADAAFERACDALIEAWAAFHERVIELRVDVGAQADALAEWTRNPTADNPARIALREALLAAGKRHAVQEAELDAIERAVHDERSALSAERQRLNAGSDLHPPAPPARDAAARLRAAGMPLWKLVDFRPTVDARAKAGLEGALEGAGLLDAWVTPDGRILGADAAEPWHDVQLLARTPIAGGSLADWLQPAIPDGGGIAPALIERLLAGIAVAANDPVEAEAWVSPSGRYRIGPLSGSWIKAQAQYIGYAAREQARLRRIVDIDARLDALAQDLEIARRRRDALEAARGLADEEWRGAPSDDALHAARLSAAAASATFREARTQFALAEDRWRNAEQTLHAAHGSLERDARDLRLPAAAPALTAIDGSLAALTKIQGTLVLAVREWRRLIPGLRRQQARRHEAAEQFAAADDAAATAQRESQLAQTRYDVLLANVGVKVETLQKRLADVNEAVRAGERALKAAEDTLRTATEAFGFADGVARGAEAALAASVAARANAVARLRQFAANGLLPSALPDIDIPPPAVEWTIDPALNFARRVEQQLAHIKDDDASWERIQRGVSEDLQELQRALTTLGHRETTEINEWGLVVHIVYGNQPERPDRLIAALTAEVAQRGQLLTEQEREVLENYLQAEIAIEVQRSLQAADRHVDAINRELEKRPTSTGVRYRLQWQTLPETEGAPIGFDRARARLLNTSSDLWTSEDKRAIGTMLQQRIAAERERADADVSGEAGNLSDQLARALDYRRWHRFRVERLQDGHWRKLSGPASSGERALGLTVPLFAAIASFYGQGSYALAPRLMLLDEAFAGIDDAARAHCMGLIREFDLDFVITSEREWACYAELPGVSICQLQKLPDIDAIYVSRWTWDGRARRRETDPDRRFPST</sequence>
<feature type="compositionally biased region" description="Basic and acidic residues" evidence="2">
    <location>
        <begin position="366"/>
        <end position="385"/>
    </location>
</feature>
<dbReference type="InterPro" id="IPR013496">
    <property type="entry name" value="CHP02680"/>
</dbReference>
<dbReference type="EMBL" id="JAOVZO020000018">
    <property type="protein sequence ID" value="MDC8014442.1"/>
    <property type="molecule type" value="Genomic_DNA"/>
</dbReference>
<feature type="coiled-coil region" evidence="1">
    <location>
        <begin position="941"/>
        <end position="975"/>
    </location>
</feature>
<accession>A0A9X4BKN1</accession>
<feature type="coiled-coil region" evidence="1">
    <location>
        <begin position="762"/>
        <end position="796"/>
    </location>
</feature>
<reference evidence="3" key="1">
    <citation type="submission" date="2023-02" db="EMBL/GenBank/DDBJ databases">
        <title>Tahibacter soli sp. nov. isolated from soil.</title>
        <authorList>
            <person name="Baek J.H."/>
            <person name="Lee J.K."/>
            <person name="Choi D.G."/>
            <person name="Jeon C.O."/>
        </authorList>
    </citation>
    <scope>NUCLEOTIDE SEQUENCE</scope>
    <source>
        <strain evidence="3">BL</strain>
    </source>
</reference>
<feature type="region of interest" description="Disordered" evidence="2">
    <location>
        <begin position="589"/>
        <end position="610"/>
    </location>
</feature>
<keyword evidence="4" id="KW-1185">Reference proteome</keyword>
<comment type="caution">
    <text evidence="3">The sequence shown here is derived from an EMBL/GenBank/DDBJ whole genome shotgun (WGS) entry which is preliminary data.</text>
</comment>
<gene>
    <name evidence="3" type="ORF">OD750_018005</name>
</gene>
<dbReference type="RefSeq" id="WP_263544007.1">
    <property type="nucleotide sequence ID" value="NZ_JAOVZO020000018.1"/>
</dbReference>
<keyword evidence="1" id="KW-0175">Coiled coil</keyword>
<feature type="region of interest" description="Disordered" evidence="2">
    <location>
        <begin position="366"/>
        <end position="410"/>
    </location>
</feature>
<protein>
    <submittedName>
        <fullName evidence="3">TIGR02680 family protein</fullName>
    </submittedName>
</protein>
<dbReference type="SUPFAM" id="SSF52540">
    <property type="entry name" value="P-loop containing nucleoside triphosphate hydrolases"/>
    <property type="match status" value="1"/>
</dbReference>
<name>A0A9X4BKN1_9GAMM</name>
<evidence type="ECO:0000313" key="3">
    <source>
        <dbReference type="EMBL" id="MDC8014442.1"/>
    </source>
</evidence>
<dbReference type="InterPro" id="IPR027417">
    <property type="entry name" value="P-loop_NTPase"/>
</dbReference>
<evidence type="ECO:0000313" key="4">
    <source>
        <dbReference type="Proteomes" id="UP001139971"/>
    </source>
</evidence>
<dbReference type="Pfam" id="PF13558">
    <property type="entry name" value="SbcC_Walker_B"/>
    <property type="match status" value="1"/>
</dbReference>
<proteinExistence type="predicted"/>